<evidence type="ECO:0000313" key="1">
    <source>
        <dbReference type="EMBL" id="OBR62213.1"/>
    </source>
</evidence>
<dbReference type="AlphaFoldDB" id="A0A1A5Y9G2"/>
<organism evidence="1 2">
    <name type="scientific">Paenibacillus oryzae</name>
    <dbReference type="NCBI Taxonomy" id="1844972"/>
    <lineage>
        <taxon>Bacteria</taxon>
        <taxon>Bacillati</taxon>
        <taxon>Bacillota</taxon>
        <taxon>Bacilli</taxon>
        <taxon>Bacillales</taxon>
        <taxon>Paenibacillaceae</taxon>
        <taxon>Paenibacillus</taxon>
    </lineage>
</organism>
<dbReference type="Proteomes" id="UP000092024">
    <property type="component" value="Unassembled WGS sequence"/>
</dbReference>
<accession>A0A1A5Y9G2</accession>
<reference evidence="1 2" key="1">
    <citation type="submission" date="2016-05" db="EMBL/GenBank/DDBJ databases">
        <title>Paenibacillus oryzae. sp. nov., isolated from the rice root.</title>
        <authorList>
            <person name="Zhang J."/>
            <person name="Zhang X."/>
        </authorList>
    </citation>
    <scope>NUCLEOTIDE SEQUENCE [LARGE SCALE GENOMIC DNA]</scope>
    <source>
        <strain evidence="1 2">1DrF-4</strain>
    </source>
</reference>
<sequence>MYEATFSHSELNYHALFNETQLLPVVSPWEGRSESVSQLHSCNLYKRNLGLRRRVILNNA</sequence>
<protein>
    <submittedName>
        <fullName evidence="1">Uncharacterized protein</fullName>
    </submittedName>
</protein>
<dbReference type="EMBL" id="LYPA01000080">
    <property type="protein sequence ID" value="OBR62213.1"/>
    <property type="molecule type" value="Genomic_DNA"/>
</dbReference>
<proteinExistence type="predicted"/>
<gene>
    <name evidence="1" type="ORF">A7K91_00865</name>
</gene>
<name>A0A1A5Y9G2_9BACL</name>
<evidence type="ECO:0000313" key="2">
    <source>
        <dbReference type="Proteomes" id="UP000092024"/>
    </source>
</evidence>
<keyword evidence="2" id="KW-1185">Reference proteome</keyword>
<comment type="caution">
    <text evidence="1">The sequence shown here is derived from an EMBL/GenBank/DDBJ whole genome shotgun (WGS) entry which is preliminary data.</text>
</comment>